<accession>A0A0C3GAV7</accession>
<sequence>MPAALKKTIVRTKWTKLIFFGTVVNFPPSTTFLIAISAGATCFTIHDHLLSTGRLSTALRAHTMGCAI</sequence>
<dbReference type="Proteomes" id="UP000054166">
    <property type="component" value="Unassembled WGS sequence"/>
</dbReference>
<gene>
    <name evidence="1" type="ORF">PILCRDRAFT_260392</name>
</gene>
<dbReference type="HOGENOM" id="CLU_2794805_0_0_1"/>
<dbReference type="AlphaFoldDB" id="A0A0C3GAV7"/>
<dbReference type="InParanoid" id="A0A0C3GAV7"/>
<reference evidence="1 2" key="1">
    <citation type="submission" date="2014-04" db="EMBL/GenBank/DDBJ databases">
        <authorList>
            <consortium name="DOE Joint Genome Institute"/>
            <person name="Kuo A."/>
            <person name="Tarkka M."/>
            <person name="Buscot F."/>
            <person name="Kohler A."/>
            <person name="Nagy L.G."/>
            <person name="Floudas D."/>
            <person name="Copeland A."/>
            <person name="Barry K.W."/>
            <person name="Cichocki N."/>
            <person name="Veneault-Fourrey C."/>
            <person name="LaButti K."/>
            <person name="Lindquist E.A."/>
            <person name="Lipzen A."/>
            <person name="Lundell T."/>
            <person name="Morin E."/>
            <person name="Murat C."/>
            <person name="Sun H."/>
            <person name="Tunlid A."/>
            <person name="Henrissat B."/>
            <person name="Grigoriev I.V."/>
            <person name="Hibbett D.S."/>
            <person name="Martin F."/>
            <person name="Nordberg H.P."/>
            <person name="Cantor M.N."/>
            <person name="Hua S.X."/>
        </authorList>
    </citation>
    <scope>NUCLEOTIDE SEQUENCE [LARGE SCALE GENOMIC DNA]</scope>
    <source>
        <strain evidence="1 2">F 1598</strain>
    </source>
</reference>
<name>A0A0C3GAV7_PILCF</name>
<keyword evidence="2" id="KW-1185">Reference proteome</keyword>
<organism evidence="1 2">
    <name type="scientific">Piloderma croceum (strain F 1598)</name>
    <dbReference type="NCBI Taxonomy" id="765440"/>
    <lineage>
        <taxon>Eukaryota</taxon>
        <taxon>Fungi</taxon>
        <taxon>Dikarya</taxon>
        <taxon>Basidiomycota</taxon>
        <taxon>Agaricomycotina</taxon>
        <taxon>Agaricomycetes</taxon>
        <taxon>Agaricomycetidae</taxon>
        <taxon>Atheliales</taxon>
        <taxon>Atheliaceae</taxon>
        <taxon>Piloderma</taxon>
    </lineage>
</organism>
<reference evidence="2" key="2">
    <citation type="submission" date="2015-01" db="EMBL/GenBank/DDBJ databases">
        <title>Evolutionary Origins and Diversification of the Mycorrhizal Mutualists.</title>
        <authorList>
            <consortium name="DOE Joint Genome Institute"/>
            <consortium name="Mycorrhizal Genomics Consortium"/>
            <person name="Kohler A."/>
            <person name="Kuo A."/>
            <person name="Nagy L.G."/>
            <person name="Floudas D."/>
            <person name="Copeland A."/>
            <person name="Barry K.W."/>
            <person name="Cichocki N."/>
            <person name="Veneault-Fourrey C."/>
            <person name="LaButti K."/>
            <person name="Lindquist E.A."/>
            <person name="Lipzen A."/>
            <person name="Lundell T."/>
            <person name="Morin E."/>
            <person name="Murat C."/>
            <person name="Riley R."/>
            <person name="Ohm R."/>
            <person name="Sun H."/>
            <person name="Tunlid A."/>
            <person name="Henrissat B."/>
            <person name="Grigoriev I.V."/>
            <person name="Hibbett D.S."/>
            <person name="Martin F."/>
        </authorList>
    </citation>
    <scope>NUCLEOTIDE SEQUENCE [LARGE SCALE GENOMIC DNA]</scope>
    <source>
        <strain evidence="2">F 1598</strain>
    </source>
</reference>
<dbReference type="EMBL" id="KN832978">
    <property type="protein sequence ID" value="KIM87766.1"/>
    <property type="molecule type" value="Genomic_DNA"/>
</dbReference>
<evidence type="ECO:0000313" key="1">
    <source>
        <dbReference type="EMBL" id="KIM87766.1"/>
    </source>
</evidence>
<proteinExistence type="predicted"/>
<evidence type="ECO:0000313" key="2">
    <source>
        <dbReference type="Proteomes" id="UP000054166"/>
    </source>
</evidence>
<protein>
    <submittedName>
        <fullName evidence="1">Uncharacterized protein</fullName>
    </submittedName>
</protein>